<evidence type="ECO:0000259" key="3">
    <source>
        <dbReference type="Pfam" id="PF25597"/>
    </source>
</evidence>
<name>A0ABQ8H0D4_9ROSI</name>
<dbReference type="InterPro" id="IPR057670">
    <property type="entry name" value="SH3_retrovirus"/>
</dbReference>
<dbReference type="Pfam" id="PF25597">
    <property type="entry name" value="SH3_retrovirus"/>
    <property type="match status" value="1"/>
</dbReference>
<feature type="domain" description="Retroviral polymerase SH3-like" evidence="3">
    <location>
        <begin position="88"/>
        <end position="122"/>
    </location>
</feature>
<dbReference type="EMBL" id="JAFEMO010000030">
    <property type="protein sequence ID" value="KAH7531134.1"/>
    <property type="molecule type" value="Genomic_DNA"/>
</dbReference>
<proteinExistence type="predicted"/>
<accession>A0ABQ8H0D4</accession>
<feature type="region of interest" description="Disordered" evidence="1">
    <location>
        <begin position="132"/>
        <end position="177"/>
    </location>
</feature>
<evidence type="ECO:0000313" key="4">
    <source>
        <dbReference type="EMBL" id="KAH7531134.1"/>
    </source>
</evidence>
<dbReference type="Pfam" id="PF22936">
    <property type="entry name" value="Pol_BBD"/>
    <property type="match status" value="1"/>
</dbReference>
<organism evidence="4 5">
    <name type="scientific">Xanthoceras sorbifolium</name>
    <dbReference type="NCBI Taxonomy" id="99658"/>
    <lineage>
        <taxon>Eukaryota</taxon>
        <taxon>Viridiplantae</taxon>
        <taxon>Streptophyta</taxon>
        <taxon>Embryophyta</taxon>
        <taxon>Tracheophyta</taxon>
        <taxon>Spermatophyta</taxon>
        <taxon>Magnoliopsida</taxon>
        <taxon>eudicotyledons</taxon>
        <taxon>Gunneridae</taxon>
        <taxon>Pentapetalae</taxon>
        <taxon>rosids</taxon>
        <taxon>malvids</taxon>
        <taxon>Sapindales</taxon>
        <taxon>Sapindaceae</taxon>
        <taxon>Xanthoceroideae</taxon>
        <taxon>Xanthoceras</taxon>
    </lineage>
</organism>
<gene>
    <name evidence="4" type="ORF">JRO89_XSUnG0015600</name>
</gene>
<feature type="domain" description="Retrovirus-related Pol polyprotein from transposon TNT 1-94-like beta-barrel" evidence="2">
    <location>
        <begin position="2"/>
        <end position="43"/>
    </location>
</feature>
<dbReference type="InterPro" id="IPR054722">
    <property type="entry name" value="PolX-like_BBD"/>
</dbReference>
<evidence type="ECO:0000259" key="2">
    <source>
        <dbReference type="Pfam" id="PF22936"/>
    </source>
</evidence>
<feature type="compositionally biased region" description="Basic and acidic residues" evidence="1">
    <location>
        <begin position="141"/>
        <end position="154"/>
    </location>
</feature>
<sequence>MAVMGKGIIKLRVNGSSQVITKVFYYSKLQNNLLSIGQLQEHNLAILIQHGECKIYHHERGLIMQTQMSANRMFILLAEIETKVEQAQKSKAFRIYDPVLKKTIISKDVVFEEEKKWEWSKLTKEASCAGLEWGDDEEPQEHEAKNVHEEKEQVDNGVAGSGSSSSEEAENNPLSLVQERVRRAPTWMKDYISGQFKGGFVRILSE</sequence>
<keyword evidence="5" id="KW-1185">Reference proteome</keyword>
<comment type="caution">
    <text evidence="4">The sequence shown here is derived from an EMBL/GenBank/DDBJ whole genome shotgun (WGS) entry which is preliminary data.</text>
</comment>
<dbReference type="Proteomes" id="UP000827721">
    <property type="component" value="Unassembled WGS sequence"/>
</dbReference>
<protein>
    <submittedName>
        <fullName evidence="4">Uncharacterized protein</fullName>
    </submittedName>
</protein>
<reference evidence="4 5" key="1">
    <citation type="submission" date="2021-02" db="EMBL/GenBank/DDBJ databases">
        <title>Plant Genome Project.</title>
        <authorList>
            <person name="Zhang R.-G."/>
        </authorList>
    </citation>
    <scope>NUCLEOTIDE SEQUENCE [LARGE SCALE GENOMIC DNA]</scope>
    <source>
        <tissue evidence="4">Leaves</tissue>
    </source>
</reference>
<evidence type="ECO:0000256" key="1">
    <source>
        <dbReference type="SAM" id="MobiDB-lite"/>
    </source>
</evidence>
<evidence type="ECO:0000313" key="5">
    <source>
        <dbReference type="Proteomes" id="UP000827721"/>
    </source>
</evidence>